<dbReference type="CDD" id="cd00130">
    <property type="entry name" value="PAS"/>
    <property type="match status" value="1"/>
</dbReference>
<dbReference type="Proteomes" id="UP000316905">
    <property type="component" value="Unassembled WGS sequence"/>
</dbReference>
<dbReference type="InterPro" id="IPR005467">
    <property type="entry name" value="His_kinase_dom"/>
</dbReference>
<evidence type="ECO:0000313" key="7">
    <source>
        <dbReference type="Proteomes" id="UP000316905"/>
    </source>
</evidence>
<dbReference type="Gene3D" id="1.10.287.130">
    <property type="match status" value="1"/>
</dbReference>
<dbReference type="InterPro" id="IPR035965">
    <property type="entry name" value="PAS-like_dom_sf"/>
</dbReference>
<dbReference type="PRINTS" id="PR00344">
    <property type="entry name" value="BCTRLSENSOR"/>
</dbReference>
<dbReference type="SMART" id="SM00091">
    <property type="entry name" value="PAS"/>
    <property type="match status" value="1"/>
</dbReference>
<dbReference type="Gene3D" id="3.30.450.20">
    <property type="entry name" value="PAS domain"/>
    <property type="match status" value="1"/>
</dbReference>
<dbReference type="AlphaFoldDB" id="A0A562PRF6"/>
<evidence type="ECO:0000313" key="6">
    <source>
        <dbReference type="EMBL" id="TWI47041.1"/>
    </source>
</evidence>
<comment type="caution">
    <text evidence="6">The sequence shown here is derived from an EMBL/GenBank/DDBJ whole genome shotgun (WGS) entry which is preliminary data.</text>
</comment>
<organism evidence="6 7">
    <name type="scientific">Pseudomonas duriflava</name>
    <dbReference type="NCBI Taxonomy" id="459528"/>
    <lineage>
        <taxon>Bacteria</taxon>
        <taxon>Pseudomonadati</taxon>
        <taxon>Pseudomonadota</taxon>
        <taxon>Gammaproteobacteria</taxon>
        <taxon>Pseudomonadales</taxon>
        <taxon>Pseudomonadaceae</taxon>
        <taxon>Pseudomonas</taxon>
    </lineage>
</organism>
<dbReference type="OrthoDB" id="9776727at2"/>
<keyword evidence="6" id="KW-0808">Transferase</keyword>
<dbReference type="Pfam" id="PF02518">
    <property type="entry name" value="HATPase_c"/>
    <property type="match status" value="1"/>
</dbReference>
<sequence length="397" mass="43908">MTSAPPSFGPDAKLDDLISLLERAPVAYEHNFTLDDEALEGLEAHLGVLKGELARESAQRIRELGERERLASRLQSLLDILPAGIVIIDGHGFVREANPAAIALLGKPLVGQPWRHVIEHCFAPRQDDGHEVSLRDGRRVSIATRSLDHEAGQLVMLNDMTETRRLQEQLARHERLSSMGRMMASLAHQIRTPLSAAMLYAGHLTDQPLPFEQQQRFASRLKERLHELERQLQSMLVFARGDLPLQDQLSPRQLFEAIKQAAITHVDGVMVRWQCDAASGVLLCNRDTLVGAIFNLIENAVQAAGKEARFKVHAYTRGERLHLSVSDSGPGMDEETLARLGEPFFTTKPTGTGLGIAIARIVARAHQGDLLIRSRRGRGTCATVTLPLVQWDEEGSA</sequence>
<dbReference type="SUPFAM" id="SSF55785">
    <property type="entry name" value="PYP-like sensor domain (PAS domain)"/>
    <property type="match status" value="1"/>
</dbReference>
<protein>
    <recommendedName>
        <fullName evidence="2">histidine kinase</fullName>
        <ecNumber evidence="2">2.7.13.3</ecNumber>
    </recommendedName>
</protein>
<dbReference type="CDD" id="cd00082">
    <property type="entry name" value="HisKA"/>
    <property type="match status" value="1"/>
</dbReference>
<dbReference type="SUPFAM" id="SSF55874">
    <property type="entry name" value="ATPase domain of HSP90 chaperone/DNA topoisomerase II/histidine kinase"/>
    <property type="match status" value="1"/>
</dbReference>
<feature type="domain" description="Histidine kinase" evidence="4">
    <location>
        <begin position="185"/>
        <end position="390"/>
    </location>
</feature>
<dbReference type="PANTHER" id="PTHR43065">
    <property type="entry name" value="SENSOR HISTIDINE KINASE"/>
    <property type="match status" value="1"/>
</dbReference>
<keyword evidence="6" id="KW-0418">Kinase</keyword>
<dbReference type="Pfam" id="PF13188">
    <property type="entry name" value="PAS_8"/>
    <property type="match status" value="1"/>
</dbReference>
<gene>
    <name evidence="6" type="ORF">IQ22_04425</name>
</gene>
<dbReference type="PROSITE" id="PS50109">
    <property type="entry name" value="HIS_KIN"/>
    <property type="match status" value="1"/>
</dbReference>
<dbReference type="Pfam" id="PF00512">
    <property type="entry name" value="HisKA"/>
    <property type="match status" value="1"/>
</dbReference>
<comment type="catalytic activity">
    <reaction evidence="1">
        <text>ATP + protein L-histidine = ADP + protein N-phospho-L-histidine.</text>
        <dbReference type="EC" id="2.7.13.3"/>
    </reaction>
</comment>
<evidence type="ECO:0000256" key="1">
    <source>
        <dbReference type="ARBA" id="ARBA00000085"/>
    </source>
</evidence>
<dbReference type="PROSITE" id="PS50112">
    <property type="entry name" value="PAS"/>
    <property type="match status" value="1"/>
</dbReference>
<keyword evidence="3" id="KW-0597">Phosphoprotein</keyword>
<accession>A0A562PRF6</accession>
<feature type="domain" description="PAS" evidence="5">
    <location>
        <begin position="70"/>
        <end position="106"/>
    </location>
</feature>
<dbReference type="InterPro" id="IPR000014">
    <property type="entry name" value="PAS"/>
</dbReference>
<dbReference type="InterPro" id="IPR003594">
    <property type="entry name" value="HATPase_dom"/>
</dbReference>
<proteinExistence type="predicted"/>
<dbReference type="Gene3D" id="3.30.565.10">
    <property type="entry name" value="Histidine kinase-like ATPase, C-terminal domain"/>
    <property type="match status" value="1"/>
</dbReference>
<evidence type="ECO:0000259" key="5">
    <source>
        <dbReference type="PROSITE" id="PS50112"/>
    </source>
</evidence>
<evidence type="ECO:0000256" key="2">
    <source>
        <dbReference type="ARBA" id="ARBA00012438"/>
    </source>
</evidence>
<keyword evidence="7" id="KW-1185">Reference proteome</keyword>
<name>A0A562PRF6_9PSED</name>
<dbReference type="PANTHER" id="PTHR43065:SF29">
    <property type="entry name" value="SENSOR PROTEIN KINASE FLES"/>
    <property type="match status" value="1"/>
</dbReference>
<reference evidence="6 7" key="1">
    <citation type="journal article" date="2015" name="Stand. Genomic Sci.">
        <title>Genomic Encyclopedia of Bacterial and Archaeal Type Strains, Phase III: the genomes of soil and plant-associated and newly described type strains.</title>
        <authorList>
            <person name="Whitman W.B."/>
            <person name="Woyke T."/>
            <person name="Klenk H.P."/>
            <person name="Zhou Y."/>
            <person name="Lilburn T.G."/>
            <person name="Beck B.J."/>
            <person name="De Vos P."/>
            <person name="Vandamme P."/>
            <person name="Eisen J.A."/>
            <person name="Garrity G."/>
            <person name="Hugenholtz P."/>
            <person name="Kyrpides N.C."/>
        </authorList>
    </citation>
    <scope>NUCLEOTIDE SEQUENCE [LARGE SCALE GENOMIC DNA]</scope>
    <source>
        <strain evidence="6 7">CGMCC 1.6858</strain>
    </source>
</reference>
<evidence type="ECO:0000259" key="4">
    <source>
        <dbReference type="PROSITE" id="PS50109"/>
    </source>
</evidence>
<dbReference type="RefSeq" id="WP_145145864.1">
    <property type="nucleotide sequence ID" value="NZ_VLKY01000027.1"/>
</dbReference>
<dbReference type="InterPro" id="IPR004358">
    <property type="entry name" value="Sig_transdc_His_kin-like_C"/>
</dbReference>
<dbReference type="InterPro" id="IPR003661">
    <property type="entry name" value="HisK_dim/P_dom"/>
</dbReference>
<dbReference type="SUPFAM" id="SSF47384">
    <property type="entry name" value="Homodimeric domain of signal transducing histidine kinase"/>
    <property type="match status" value="1"/>
</dbReference>
<evidence type="ECO:0000256" key="3">
    <source>
        <dbReference type="ARBA" id="ARBA00022553"/>
    </source>
</evidence>
<dbReference type="SMART" id="SM00388">
    <property type="entry name" value="HisKA"/>
    <property type="match status" value="1"/>
</dbReference>
<dbReference type="SMART" id="SM00387">
    <property type="entry name" value="HATPase_c"/>
    <property type="match status" value="1"/>
</dbReference>
<dbReference type="EC" id="2.7.13.3" evidence="2"/>
<dbReference type="InterPro" id="IPR036890">
    <property type="entry name" value="HATPase_C_sf"/>
</dbReference>
<dbReference type="GO" id="GO:0000155">
    <property type="term" value="F:phosphorelay sensor kinase activity"/>
    <property type="evidence" value="ECO:0007669"/>
    <property type="project" value="InterPro"/>
</dbReference>
<dbReference type="CDD" id="cd00075">
    <property type="entry name" value="HATPase"/>
    <property type="match status" value="1"/>
</dbReference>
<dbReference type="InterPro" id="IPR036097">
    <property type="entry name" value="HisK_dim/P_sf"/>
</dbReference>
<dbReference type="EMBL" id="VLKY01000027">
    <property type="protein sequence ID" value="TWI47041.1"/>
    <property type="molecule type" value="Genomic_DNA"/>
</dbReference>